<comment type="caution">
    <text evidence="1">The sequence shown here is derived from an EMBL/GenBank/DDBJ whole genome shotgun (WGS) entry which is preliminary data.</text>
</comment>
<dbReference type="Proteomes" id="UP000177124">
    <property type="component" value="Unassembled WGS sequence"/>
</dbReference>
<name>A0A1F5GEN1_9BACT</name>
<organism evidence="1 2">
    <name type="scientific">Candidatus Curtissbacteria bacterium RIFCSPHIGHO2_02_FULL_42_15</name>
    <dbReference type="NCBI Taxonomy" id="1797716"/>
    <lineage>
        <taxon>Bacteria</taxon>
        <taxon>Candidatus Curtissiibacteriota</taxon>
    </lineage>
</organism>
<dbReference type="AlphaFoldDB" id="A0A1F5GEN1"/>
<dbReference type="EMBL" id="MFBF01000048">
    <property type="protein sequence ID" value="OGD90304.1"/>
    <property type="molecule type" value="Genomic_DNA"/>
</dbReference>
<evidence type="ECO:0000313" key="1">
    <source>
        <dbReference type="EMBL" id="OGD90304.1"/>
    </source>
</evidence>
<evidence type="ECO:0000313" key="2">
    <source>
        <dbReference type="Proteomes" id="UP000177124"/>
    </source>
</evidence>
<sequence length="89" mass="10337">MEYITTTNLRNKSSLLVSRLSKGQTVSLVHRSKIIGEIKPKKEAKALTEADIKQLKKLASELSFPKISYKERERRYRKHLMEKYGQSLS</sequence>
<proteinExistence type="predicted"/>
<gene>
    <name evidence="1" type="ORF">A3D07_03930</name>
</gene>
<reference evidence="1 2" key="1">
    <citation type="journal article" date="2016" name="Nat. Commun.">
        <title>Thousands of microbial genomes shed light on interconnected biogeochemical processes in an aquifer system.</title>
        <authorList>
            <person name="Anantharaman K."/>
            <person name="Brown C.T."/>
            <person name="Hug L.A."/>
            <person name="Sharon I."/>
            <person name="Castelle C.J."/>
            <person name="Probst A.J."/>
            <person name="Thomas B.C."/>
            <person name="Singh A."/>
            <person name="Wilkins M.J."/>
            <person name="Karaoz U."/>
            <person name="Brodie E.L."/>
            <person name="Williams K.H."/>
            <person name="Hubbard S.S."/>
            <person name="Banfield J.F."/>
        </authorList>
    </citation>
    <scope>NUCLEOTIDE SEQUENCE [LARGE SCALE GENOMIC DNA]</scope>
</reference>
<protein>
    <recommendedName>
        <fullName evidence="3">Antitoxin</fullName>
    </recommendedName>
</protein>
<dbReference type="STRING" id="1797716.A3D07_03930"/>
<accession>A0A1F5GEN1</accession>
<evidence type="ECO:0008006" key="3">
    <source>
        <dbReference type="Google" id="ProtNLM"/>
    </source>
</evidence>